<evidence type="ECO:0000313" key="4">
    <source>
        <dbReference type="Proteomes" id="UP000433089"/>
    </source>
</evidence>
<reference evidence="3 4" key="1">
    <citation type="submission" date="2019-10" db="EMBL/GenBank/DDBJ databases">
        <authorList>
            <person name="Karimi E."/>
        </authorList>
    </citation>
    <scope>NUCLEOTIDE SEQUENCE [LARGE SCALE GENOMIC DNA]</scope>
    <source>
        <strain evidence="3">Bacillus sp. 348</strain>
    </source>
</reference>
<name>A0A653LHT0_BACAB</name>
<dbReference type="CDD" id="cd04301">
    <property type="entry name" value="NAT_SF"/>
    <property type="match status" value="1"/>
</dbReference>
<dbReference type="InterPro" id="IPR016181">
    <property type="entry name" value="Acyl_CoA_acyltransferase"/>
</dbReference>
<protein>
    <recommendedName>
        <fullName evidence="2">N-acetyltransferase domain-containing protein</fullName>
    </recommendedName>
</protein>
<keyword evidence="1" id="KW-0808">Transferase</keyword>
<dbReference type="PROSITE" id="PS51186">
    <property type="entry name" value="GNAT"/>
    <property type="match status" value="1"/>
</dbReference>
<evidence type="ECO:0000259" key="2">
    <source>
        <dbReference type="PROSITE" id="PS51186"/>
    </source>
</evidence>
<dbReference type="AlphaFoldDB" id="A0A653LHT0"/>
<dbReference type="Pfam" id="PF00583">
    <property type="entry name" value="Acetyltransf_1"/>
    <property type="match status" value="1"/>
</dbReference>
<dbReference type="InterPro" id="IPR000182">
    <property type="entry name" value="GNAT_dom"/>
</dbReference>
<dbReference type="PANTHER" id="PTHR13947:SF37">
    <property type="entry name" value="LD18367P"/>
    <property type="match status" value="1"/>
</dbReference>
<dbReference type="Proteomes" id="UP000433089">
    <property type="component" value="Unassembled WGS sequence"/>
</dbReference>
<evidence type="ECO:0000256" key="1">
    <source>
        <dbReference type="ARBA" id="ARBA00022679"/>
    </source>
</evidence>
<gene>
    <name evidence="3" type="ORF">BACI348_110060</name>
</gene>
<dbReference type="Gene3D" id="3.40.630.30">
    <property type="match status" value="1"/>
</dbReference>
<dbReference type="RefSeq" id="WP_041508253.1">
    <property type="nucleotide sequence ID" value="NZ_CP063360.1"/>
</dbReference>
<accession>A0A653LHT0</accession>
<dbReference type="PANTHER" id="PTHR13947">
    <property type="entry name" value="GNAT FAMILY N-ACETYLTRANSFERASE"/>
    <property type="match status" value="1"/>
</dbReference>
<dbReference type="SUPFAM" id="SSF55729">
    <property type="entry name" value="Acyl-CoA N-acyltransferases (Nat)"/>
    <property type="match status" value="1"/>
</dbReference>
<feature type="domain" description="N-acetyltransferase" evidence="2">
    <location>
        <begin position="28"/>
        <end position="179"/>
    </location>
</feature>
<dbReference type="InterPro" id="IPR050769">
    <property type="entry name" value="NAT_camello-type"/>
</dbReference>
<dbReference type="GO" id="GO:0008080">
    <property type="term" value="F:N-acetyltransferase activity"/>
    <property type="evidence" value="ECO:0007669"/>
    <property type="project" value="InterPro"/>
</dbReference>
<sequence>MLTIRRIYQKNYPKGKQVYYQYTSEKYYDIHMETSHNGWNISLTEEEFEAPVKKNLKEEIFDPYKEGSEVYVSEMNGEETGIIVIQHMKWNNTLLIHDLYVDKQFKRKGIGSTFIKMAKKRARELGVRMIVLETQSSNFPAIQFYLKNGFQLIGLNVNSYSNEDMKKKEIRIEMGCLIEKHN</sequence>
<evidence type="ECO:0000313" key="3">
    <source>
        <dbReference type="EMBL" id="VXA91322.1"/>
    </source>
</evidence>
<organism evidence="3 4">
    <name type="scientific">Bacillus altitudinis</name>
    <dbReference type="NCBI Taxonomy" id="293387"/>
    <lineage>
        <taxon>Bacteria</taxon>
        <taxon>Bacillati</taxon>
        <taxon>Bacillota</taxon>
        <taxon>Bacilli</taxon>
        <taxon>Bacillales</taxon>
        <taxon>Bacillaceae</taxon>
        <taxon>Bacillus</taxon>
    </lineage>
</organism>
<proteinExistence type="predicted"/>
<dbReference type="EMBL" id="CABWLH010000003">
    <property type="protein sequence ID" value="VXA91322.1"/>
    <property type="molecule type" value="Genomic_DNA"/>
</dbReference>